<name>A0A1G2QCV4_9BACT</name>
<feature type="transmembrane region" description="Helical" evidence="1">
    <location>
        <begin position="61"/>
        <end position="86"/>
    </location>
</feature>
<dbReference type="AlphaFoldDB" id="A0A1G2QCV4"/>
<dbReference type="STRING" id="1802435.A2114_02280"/>
<evidence type="ECO:0000256" key="1">
    <source>
        <dbReference type="SAM" id="Phobius"/>
    </source>
</evidence>
<reference evidence="2 3" key="1">
    <citation type="journal article" date="2016" name="Nat. Commun.">
        <title>Thousands of microbial genomes shed light on interconnected biogeochemical processes in an aquifer system.</title>
        <authorList>
            <person name="Anantharaman K."/>
            <person name="Brown C.T."/>
            <person name="Hug L.A."/>
            <person name="Sharon I."/>
            <person name="Castelle C.J."/>
            <person name="Probst A.J."/>
            <person name="Thomas B.C."/>
            <person name="Singh A."/>
            <person name="Wilkins M.J."/>
            <person name="Karaoz U."/>
            <person name="Brodie E.L."/>
            <person name="Williams K.H."/>
            <person name="Hubbard S.S."/>
            <person name="Banfield J.F."/>
        </authorList>
    </citation>
    <scope>NUCLEOTIDE SEQUENCE [LARGE SCALE GENOMIC DNA]</scope>
</reference>
<evidence type="ECO:0000313" key="3">
    <source>
        <dbReference type="Proteomes" id="UP000176494"/>
    </source>
</evidence>
<evidence type="ECO:0000313" key="2">
    <source>
        <dbReference type="EMBL" id="OHA57939.1"/>
    </source>
</evidence>
<keyword evidence="1" id="KW-1133">Transmembrane helix</keyword>
<proteinExistence type="predicted"/>
<dbReference type="SUPFAM" id="SSF82866">
    <property type="entry name" value="Multidrug efflux transporter AcrB transmembrane domain"/>
    <property type="match status" value="1"/>
</dbReference>
<feature type="transmembrane region" description="Helical" evidence="1">
    <location>
        <begin position="38"/>
        <end position="55"/>
    </location>
</feature>
<comment type="caution">
    <text evidence="2">The sequence shown here is derived from an EMBL/GenBank/DDBJ whole genome shotgun (WGS) entry which is preliminary data.</text>
</comment>
<sequence>MVVNNAIILIDSINNNRRAGRAIPEAVKESAKSRLQPIILTTITTVAGMLPLAVSDPTWAPLAYSIIFGLSFSTILTLFVVPILYVKFAERELEQF</sequence>
<keyword evidence="1" id="KW-0472">Membrane</keyword>
<dbReference type="Proteomes" id="UP000176494">
    <property type="component" value="Unassembled WGS sequence"/>
</dbReference>
<accession>A0A1G2QCV4</accession>
<dbReference type="PANTHER" id="PTHR32063">
    <property type="match status" value="1"/>
</dbReference>
<dbReference type="GO" id="GO:0005886">
    <property type="term" value="C:plasma membrane"/>
    <property type="evidence" value="ECO:0007669"/>
    <property type="project" value="TreeGrafter"/>
</dbReference>
<dbReference type="Gene3D" id="1.20.1640.10">
    <property type="entry name" value="Multidrug efflux transporter AcrB transmembrane domain"/>
    <property type="match status" value="1"/>
</dbReference>
<dbReference type="GO" id="GO:0042910">
    <property type="term" value="F:xenobiotic transmembrane transporter activity"/>
    <property type="evidence" value="ECO:0007669"/>
    <property type="project" value="TreeGrafter"/>
</dbReference>
<dbReference type="InterPro" id="IPR001036">
    <property type="entry name" value="Acrflvin-R"/>
</dbReference>
<organism evidence="2 3">
    <name type="scientific">Candidatus Vogelbacteria bacterium GWA1_51_14</name>
    <dbReference type="NCBI Taxonomy" id="1802435"/>
    <lineage>
        <taxon>Bacteria</taxon>
        <taxon>Candidatus Vogeliibacteriota</taxon>
    </lineage>
</organism>
<dbReference type="Pfam" id="PF00873">
    <property type="entry name" value="ACR_tran"/>
    <property type="match status" value="1"/>
</dbReference>
<keyword evidence="1" id="KW-0812">Transmembrane</keyword>
<dbReference type="PANTHER" id="PTHR32063:SF0">
    <property type="entry name" value="SWARMING MOTILITY PROTEIN SWRC"/>
    <property type="match status" value="1"/>
</dbReference>
<gene>
    <name evidence="2" type="ORF">A2114_02280</name>
</gene>
<protein>
    <submittedName>
        <fullName evidence="2">Uncharacterized protein</fullName>
    </submittedName>
</protein>
<dbReference type="EMBL" id="MHTG01000002">
    <property type="protein sequence ID" value="OHA57939.1"/>
    <property type="molecule type" value="Genomic_DNA"/>
</dbReference>